<keyword evidence="3" id="KW-1185">Reference proteome</keyword>
<reference evidence="2 3" key="1">
    <citation type="submission" date="2024-10" db="EMBL/GenBank/DDBJ databases">
        <authorList>
            <person name="Yang X.-N."/>
        </authorList>
    </citation>
    <scope>NUCLEOTIDE SEQUENCE [LARGE SCALE GENOMIC DNA]</scope>
    <source>
        <strain evidence="2 3">CAU 1059</strain>
    </source>
</reference>
<gene>
    <name evidence="2" type="ORF">ACGRVM_01200</name>
</gene>
<name>A0ABW7I2W2_9RHOB</name>
<keyword evidence="1" id="KW-1133">Transmembrane helix</keyword>
<keyword evidence="1" id="KW-0472">Membrane</keyword>
<evidence type="ECO:0000313" key="3">
    <source>
        <dbReference type="Proteomes" id="UP001607157"/>
    </source>
</evidence>
<comment type="caution">
    <text evidence="2">The sequence shown here is derived from an EMBL/GenBank/DDBJ whole genome shotgun (WGS) entry which is preliminary data.</text>
</comment>
<keyword evidence="1" id="KW-0812">Transmembrane</keyword>
<dbReference type="EMBL" id="JBIHMM010000001">
    <property type="protein sequence ID" value="MFH0252496.1"/>
    <property type="molecule type" value="Genomic_DNA"/>
</dbReference>
<dbReference type="Proteomes" id="UP001607157">
    <property type="component" value="Unassembled WGS sequence"/>
</dbReference>
<organism evidence="2 3">
    <name type="scientific">Roseovarius aquimarinus</name>
    <dbReference type="NCBI Taxonomy" id="1229156"/>
    <lineage>
        <taxon>Bacteria</taxon>
        <taxon>Pseudomonadati</taxon>
        <taxon>Pseudomonadota</taxon>
        <taxon>Alphaproteobacteria</taxon>
        <taxon>Rhodobacterales</taxon>
        <taxon>Roseobacteraceae</taxon>
        <taxon>Roseovarius</taxon>
    </lineage>
</organism>
<proteinExistence type="predicted"/>
<accession>A0ABW7I2W2</accession>
<evidence type="ECO:0000313" key="2">
    <source>
        <dbReference type="EMBL" id="MFH0252496.1"/>
    </source>
</evidence>
<sequence>MGKTDRTAGRHIVFRLIKWLFYLAVLGFIALVGYAYVGPFFGADFTPDATEIRQDILLDTQ</sequence>
<feature type="transmembrane region" description="Helical" evidence="1">
    <location>
        <begin position="12"/>
        <end position="37"/>
    </location>
</feature>
<dbReference type="RefSeq" id="WP_377170075.1">
    <property type="nucleotide sequence ID" value="NZ_JBHTJC010000001.1"/>
</dbReference>
<protein>
    <submittedName>
        <fullName evidence="2">Uncharacterized protein</fullName>
    </submittedName>
</protein>
<evidence type="ECO:0000256" key="1">
    <source>
        <dbReference type="SAM" id="Phobius"/>
    </source>
</evidence>